<dbReference type="SUPFAM" id="SSF81593">
    <property type="entry name" value="Nucleotidyltransferase substrate binding subunit/domain"/>
    <property type="match status" value="1"/>
</dbReference>
<dbReference type="EMBL" id="CP104550">
    <property type="protein sequence ID" value="UXH30882.1"/>
    <property type="molecule type" value="Genomic_DNA"/>
</dbReference>
<evidence type="ECO:0000313" key="2">
    <source>
        <dbReference type="EMBL" id="UXH30882.1"/>
    </source>
</evidence>
<organism evidence="2">
    <name type="scientific">Methanothermobacter wolfeii</name>
    <name type="common">Methanobacterium wolfei</name>
    <dbReference type="NCBI Taxonomy" id="145261"/>
    <lineage>
        <taxon>Archaea</taxon>
        <taxon>Methanobacteriati</taxon>
        <taxon>Methanobacteriota</taxon>
        <taxon>Methanomada group</taxon>
        <taxon>Methanobacteria</taxon>
        <taxon>Methanobacteriales</taxon>
        <taxon>Methanobacteriaceae</taxon>
        <taxon>Methanothermobacter</taxon>
    </lineage>
</organism>
<dbReference type="Pfam" id="PF05168">
    <property type="entry name" value="HEPN"/>
    <property type="match status" value="1"/>
</dbReference>
<dbReference type="GeneID" id="58978588"/>
<dbReference type="KEGG" id="mwo:MWSIV6_0945"/>
<accession>A0A9E7RT83</accession>
<dbReference type="AlphaFoldDB" id="A0A9E7RT83"/>
<evidence type="ECO:0000259" key="1">
    <source>
        <dbReference type="Pfam" id="PF05168"/>
    </source>
</evidence>
<dbReference type="Proteomes" id="UP001065373">
    <property type="component" value="Chromosome"/>
</dbReference>
<dbReference type="Gene3D" id="1.20.120.330">
    <property type="entry name" value="Nucleotidyltransferases domain 2"/>
    <property type="match status" value="1"/>
</dbReference>
<proteinExistence type="predicted"/>
<dbReference type="GeneID" id="75106555"/>
<reference evidence="2" key="1">
    <citation type="submission" date="2022-09" db="EMBL/GenBank/DDBJ databases">
        <title>Characterization of three MwoI isoschizomers from sequenced genome and metagenomes.</title>
        <authorList>
            <person name="Fomenkov A."/>
            <person name="Xu S.Y."/>
            <person name="Roberts R.J."/>
        </authorList>
    </citation>
    <scope>NUCLEOTIDE SEQUENCE</scope>
    <source>
        <strain evidence="2">DSM 2970</strain>
    </source>
</reference>
<name>A0A9E7RT83_METWO</name>
<sequence>MKRINIVFFRGICFSFCSSSVTIKRINIVRSKILVIGRGIYNCWEQAEKDFEGAAKNLKINEYYITAFLSQQAAEKRALKALYIHKKEHPLVPQII</sequence>
<feature type="domain" description="HEPN" evidence="1">
    <location>
        <begin position="43"/>
        <end position="89"/>
    </location>
</feature>
<dbReference type="RefSeq" id="WP_074358969.1">
    <property type="nucleotide sequence ID" value="NZ_CP104550.1"/>
</dbReference>
<gene>
    <name evidence="2" type="ORF">N5910_04845</name>
</gene>
<protein>
    <submittedName>
        <fullName evidence="2">HEPN domain-containing protein</fullName>
    </submittedName>
</protein>
<dbReference type="InterPro" id="IPR007842">
    <property type="entry name" value="HEPN_dom"/>
</dbReference>